<evidence type="ECO:0000313" key="2">
    <source>
        <dbReference type="EMBL" id="KAJ4392305.1"/>
    </source>
</evidence>
<dbReference type="InterPro" id="IPR040632">
    <property type="entry name" value="Sulfotransfer_4"/>
</dbReference>
<dbReference type="Pfam" id="PF17784">
    <property type="entry name" value="Sulfotransfer_4"/>
    <property type="match status" value="1"/>
</dbReference>
<comment type="caution">
    <text evidence="2">The sequence shown here is derived from an EMBL/GenBank/DDBJ whole genome shotgun (WGS) entry which is preliminary data.</text>
</comment>
<name>A0A9W8YWI1_9PEZI</name>
<dbReference type="OrthoDB" id="408152at2759"/>
<dbReference type="AlphaFoldDB" id="A0A9W8YWI1"/>
<keyword evidence="3" id="KW-1185">Reference proteome</keyword>
<dbReference type="Proteomes" id="UP001140453">
    <property type="component" value="Unassembled WGS sequence"/>
</dbReference>
<dbReference type="SUPFAM" id="SSF52540">
    <property type="entry name" value="P-loop containing nucleoside triphosphate hydrolases"/>
    <property type="match status" value="1"/>
</dbReference>
<organism evidence="2 3">
    <name type="scientific">Gnomoniopsis smithogilvyi</name>
    <dbReference type="NCBI Taxonomy" id="1191159"/>
    <lineage>
        <taxon>Eukaryota</taxon>
        <taxon>Fungi</taxon>
        <taxon>Dikarya</taxon>
        <taxon>Ascomycota</taxon>
        <taxon>Pezizomycotina</taxon>
        <taxon>Sordariomycetes</taxon>
        <taxon>Sordariomycetidae</taxon>
        <taxon>Diaporthales</taxon>
        <taxon>Gnomoniaceae</taxon>
        <taxon>Gnomoniopsis</taxon>
    </lineage>
</organism>
<keyword evidence="1" id="KW-1133">Transmembrane helix</keyword>
<evidence type="ECO:0000313" key="3">
    <source>
        <dbReference type="Proteomes" id="UP001140453"/>
    </source>
</evidence>
<reference evidence="2" key="1">
    <citation type="submission" date="2022-10" db="EMBL/GenBank/DDBJ databases">
        <title>Tapping the CABI collections for fungal endophytes: first genome assemblies for Collariella, Neodidymelliopsis, Ascochyta clinopodiicola, Didymella pomorum, Didymosphaeria variabile, Neocosmospora piperis and Neocucurbitaria cava.</title>
        <authorList>
            <person name="Hill R."/>
        </authorList>
    </citation>
    <scope>NUCLEOTIDE SEQUENCE</scope>
    <source>
        <strain evidence="2">IMI 355082</strain>
    </source>
</reference>
<evidence type="ECO:0000256" key="1">
    <source>
        <dbReference type="SAM" id="Phobius"/>
    </source>
</evidence>
<protein>
    <submittedName>
        <fullName evidence="2">Uncharacterized protein</fullName>
    </submittedName>
</protein>
<dbReference type="PANTHER" id="PTHR36978:SF3">
    <property type="entry name" value="P-LOOP CONTAINING NUCLEOSIDE TRIPHOSPHATE HYDROLASE PROTEIN"/>
    <property type="match status" value="1"/>
</dbReference>
<dbReference type="Gene3D" id="3.40.50.300">
    <property type="entry name" value="P-loop containing nucleotide triphosphate hydrolases"/>
    <property type="match status" value="1"/>
</dbReference>
<keyword evidence="1" id="KW-0812">Transmembrane</keyword>
<dbReference type="PANTHER" id="PTHR36978">
    <property type="entry name" value="P-LOOP CONTAINING NUCLEOTIDE TRIPHOSPHATE HYDROLASE"/>
    <property type="match status" value="1"/>
</dbReference>
<accession>A0A9W8YWI1</accession>
<gene>
    <name evidence="2" type="ORF">N0V93_005930</name>
</gene>
<dbReference type="EMBL" id="JAPEVB010000003">
    <property type="protein sequence ID" value="KAJ4392305.1"/>
    <property type="molecule type" value="Genomic_DNA"/>
</dbReference>
<proteinExistence type="predicted"/>
<feature type="transmembrane region" description="Helical" evidence="1">
    <location>
        <begin position="261"/>
        <end position="279"/>
    </location>
</feature>
<dbReference type="InterPro" id="IPR027417">
    <property type="entry name" value="P-loop_NTPase"/>
</dbReference>
<sequence>MGGAPSKPDASRTVEVIGAGYSKTGTLSMQLALETLLQGPVMHGGTHLLKREDAFNKAFYAAYQAREAGDNHTTMKLLRQLTAGFAGLVDAPIFDFLPELCELYPEAKVVLVTRDPAKWWASMGGNLEYALPWYVPILTAPVPGLRYMPGIMSIWLQRCARIMAAAKGPGAVMGPGMFSNACTGLSSKQVILITKLDLLELHNDMVRKLVPAERLLVMKLGDGWEPLCEFLGKPVPKEPYPQANEREAAAREGKKIFAKCLLIWTGLISVAGTGIYTSIGHWRR</sequence>
<keyword evidence="1" id="KW-0472">Membrane</keyword>